<dbReference type="InterPro" id="IPR051159">
    <property type="entry name" value="Hexapeptide_acetyltransf"/>
</dbReference>
<comment type="caution">
    <text evidence="3">The sequence shown here is derived from an EMBL/GenBank/DDBJ whole genome shotgun (WGS) entry which is preliminary data.</text>
</comment>
<dbReference type="Proteomes" id="UP000009170">
    <property type="component" value="Unassembled WGS sequence"/>
</dbReference>
<dbReference type="OrthoDB" id="25818at2759"/>
<dbReference type="SUPFAM" id="SSF51161">
    <property type="entry name" value="Trimeric LpxA-like enzymes"/>
    <property type="match status" value="1"/>
</dbReference>
<evidence type="ECO:0000256" key="1">
    <source>
        <dbReference type="ARBA" id="ARBA00007274"/>
    </source>
</evidence>
<accession>Q016I6</accession>
<organism evidence="3 4">
    <name type="scientific">Ostreococcus tauri</name>
    <name type="common">Marine green alga</name>
    <dbReference type="NCBI Taxonomy" id="70448"/>
    <lineage>
        <taxon>Eukaryota</taxon>
        <taxon>Viridiplantae</taxon>
        <taxon>Chlorophyta</taxon>
        <taxon>Mamiellophyceae</taxon>
        <taxon>Mamiellales</taxon>
        <taxon>Bathycoccaceae</taxon>
        <taxon>Ostreococcus</taxon>
    </lineage>
</organism>
<evidence type="ECO:0000313" key="3">
    <source>
        <dbReference type="EMBL" id="CAL53675.1"/>
    </source>
</evidence>
<dbReference type="CDD" id="cd04647">
    <property type="entry name" value="LbH_MAT_like"/>
    <property type="match status" value="1"/>
</dbReference>
<name>Q016I6_OSTTA</name>
<reference evidence="3 4" key="2">
    <citation type="journal article" date="2014" name="BMC Genomics">
        <title>An improved genome of the model marine alga Ostreococcus tauri unfolds by assessing Illumina de novo assemblies.</title>
        <authorList>
            <person name="Blanc-Mathieu R."/>
            <person name="Verhelst B."/>
            <person name="Derelle E."/>
            <person name="Rombauts S."/>
            <person name="Bouget F.Y."/>
            <person name="Carre I."/>
            <person name="Chateau A."/>
            <person name="Eyre-Walker A."/>
            <person name="Grimsley N."/>
            <person name="Moreau H."/>
            <person name="Piegu B."/>
            <person name="Rivals E."/>
            <person name="Schackwitz W."/>
            <person name="Van de Peer Y."/>
            <person name="Piganeau G."/>
        </authorList>
    </citation>
    <scope>NUCLEOTIDE SEQUENCE [LARGE SCALE GENOMIC DNA]</scope>
    <source>
        <strain evidence="4">OTTH 0595 / CCAP 157/2 / RCC745</strain>
    </source>
</reference>
<comment type="similarity">
    <text evidence="1">Belongs to the transferase hexapeptide repeat family.</text>
</comment>
<evidence type="ECO:0000256" key="2">
    <source>
        <dbReference type="ARBA" id="ARBA00022679"/>
    </source>
</evidence>
<dbReference type="Gene3D" id="2.160.10.10">
    <property type="entry name" value="Hexapeptide repeat proteins"/>
    <property type="match status" value="1"/>
</dbReference>
<dbReference type="OMA" id="NHGCSLD"/>
<dbReference type="EMBL" id="CAID01000006">
    <property type="protein sequence ID" value="CAL53675.1"/>
    <property type="molecule type" value="Genomic_DNA"/>
</dbReference>
<dbReference type="Pfam" id="PF14602">
    <property type="entry name" value="Hexapep_2"/>
    <property type="match status" value="2"/>
</dbReference>
<dbReference type="PANTHER" id="PTHR23416">
    <property type="entry name" value="SIALIC ACID SYNTHASE-RELATED"/>
    <property type="match status" value="1"/>
</dbReference>
<dbReference type="InterPro" id="IPR011004">
    <property type="entry name" value="Trimer_LpxA-like_sf"/>
</dbReference>
<protein>
    <submittedName>
        <fullName evidence="3">Bacterial transferase hexapeptide repeat</fullName>
    </submittedName>
</protein>
<dbReference type="InterPro" id="IPR018357">
    <property type="entry name" value="Hexapep_transf_CS"/>
</dbReference>
<dbReference type="GeneID" id="9836419"/>
<sequence length="236" mass="25593">MFRVHATVSTSTRTFHSHRDRPITAHASQSIDFAPQKRKRLSWMPRLLENDRAKHNTEDVSTWQRERQAYLSSVETVRFGDGCFVGDGTEIFAERGRAVTLGDGSRVAANCFIHGPCDIGSRTSVNAGCHIEGGSAGVKIGDDTRIGPNFSAFAFNHVFEDATKPIREQGVTSEGIVIGVDCWLGANVSVTDGVTIGDHAVVGIGSVVTKDVEPWSVVAGNPARVIRHRKRPNDVA</sequence>
<keyword evidence="4" id="KW-1185">Reference proteome</keyword>
<dbReference type="InterPro" id="IPR001451">
    <property type="entry name" value="Hexapep"/>
</dbReference>
<reference evidence="4" key="1">
    <citation type="journal article" date="2006" name="Proc. Natl. Acad. Sci. U.S.A.">
        <title>Genome analysis of the smallest free-living eukaryote Ostreococcus tauri unveils many unique features.</title>
        <authorList>
            <person name="Derelle E."/>
            <person name="Ferraz C."/>
            <person name="Rombauts S."/>
            <person name="Rouze P."/>
            <person name="Worden A.Z."/>
            <person name="Robbens S."/>
            <person name="Partensky F."/>
            <person name="Degroeve S."/>
            <person name="Echeynie S."/>
            <person name="Cooke R."/>
            <person name="Saeys Y."/>
            <person name="Wuyts J."/>
            <person name="Jabbari K."/>
            <person name="Bowler C."/>
            <person name="Panaud O."/>
            <person name="Piegu B."/>
            <person name="Ball S.G."/>
            <person name="Ral J.-P."/>
            <person name="Bouget F.-Y."/>
            <person name="Piganeau G."/>
            <person name="De Baets B."/>
            <person name="Picard A."/>
            <person name="Delseny M."/>
            <person name="Demaille J."/>
            <person name="Van de Peer Y."/>
            <person name="Moreau H."/>
        </authorList>
    </citation>
    <scope>NUCLEOTIDE SEQUENCE [LARGE SCALE GENOMIC DNA]</scope>
    <source>
        <strain evidence="4">OTTH 0595 / CCAP 157/2 / RCC745</strain>
    </source>
</reference>
<keyword evidence="2 3" id="KW-0808">Transferase</keyword>
<proteinExistence type="inferred from homology"/>
<gene>
    <name evidence="3" type="ORF">OT_ostta06g03880</name>
</gene>
<dbReference type="PROSITE" id="PS00101">
    <property type="entry name" value="HEXAPEP_TRANSFERASES"/>
    <property type="match status" value="1"/>
</dbReference>
<dbReference type="AlphaFoldDB" id="Q016I6"/>
<evidence type="ECO:0000313" key="4">
    <source>
        <dbReference type="Proteomes" id="UP000009170"/>
    </source>
</evidence>
<dbReference type="KEGG" id="ota:OT_ostta06g03880"/>
<dbReference type="InParanoid" id="Q016I6"/>
<dbReference type="GO" id="GO:0005829">
    <property type="term" value="C:cytosol"/>
    <property type="evidence" value="ECO:0007669"/>
    <property type="project" value="TreeGrafter"/>
</dbReference>
<dbReference type="RefSeq" id="XP_003080027.1">
    <property type="nucleotide sequence ID" value="XM_003079979.1"/>
</dbReference>
<dbReference type="GO" id="GO:0008374">
    <property type="term" value="F:O-acyltransferase activity"/>
    <property type="evidence" value="ECO:0007669"/>
    <property type="project" value="TreeGrafter"/>
</dbReference>
<dbReference type="PANTHER" id="PTHR23416:SF23">
    <property type="entry name" value="ACETYLTRANSFERASE C18B11.09C-RELATED"/>
    <property type="match status" value="1"/>
</dbReference>